<gene>
    <name evidence="1" type="ORF">WR25_04289</name>
</gene>
<dbReference type="Proteomes" id="UP000218231">
    <property type="component" value="Unassembled WGS sequence"/>
</dbReference>
<reference evidence="1 2" key="1">
    <citation type="journal article" date="2017" name="Curr. Biol.">
        <title>Genome architecture and evolution of a unichromosomal asexual nematode.</title>
        <authorList>
            <person name="Fradin H."/>
            <person name="Zegar C."/>
            <person name="Gutwein M."/>
            <person name="Lucas J."/>
            <person name="Kovtun M."/>
            <person name="Corcoran D."/>
            <person name="Baugh L.R."/>
            <person name="Kiontke K."/>
            <person name="Gunsalus K."/>
            <person name="Fitch D.H."/>
            <person name="Piano F."/>
        </authorList>
    </citation>
    <scope>NUCLEOTIDE SEQUENCE [LARGE SCALE GENOMIC DNA]</scope>
    <source>
        <strain evidence="1">PF1309</strain>
    </source>
</reference>
<accession>A0A2A2JXN2</accession>
<sequence length="328" mass="35950">MLHRHCFFHHLGHHFNRTFPVKAFAWPNVQLVGNGIQLFLAVYRQVCALGQVLADQAIDVLVAAALPGAVRVTEVDGHPRLLGDLGMPGHLPALVIGHALAHRQRHPVEGRTEALYGRSRRGIVQLDQHQVAAGAFVQRAHGRGVGLAFDQVTLPMPRHQAVFNLRRTHMNAHHLRDLVAPINASCTWPARTLALAQAPDQLLAQLTHRQGIDRAIDRLATNVNVFKTGNIHAAQLAGNLLGREVFSQQHHHQLKQFAAQHQLLLRATDLSTLTHVALGRRCVIDAVGARVAPQFTTSWRGFGQATGQSLAGPCHASGLPESWRVLLC</sequence>
<keyword evidence="2" id="KW-1185">Reference proteome</keyword>
<evidence type="ECO:0000313" key="1">
    <source>
        <dbReference type="EMBL" id="PAV66370.1"/>
    </source>
</evidence>
<dbReference type="EMBL" id="LIAE01010110">
    <property type="protein sequence ID" value="PAV66370.1"/>
    <property type="molecule type" value="Genomic_DNA"/>
</dbReference>
<dbReference type="AlphaFoldDB" id="A0A2A2JXN2"/>
<evidence type="ECO:0000313" key="2">
    <source>
        <dbReference type="Proteomes" id="UP000218231"/>
    </source>
</evidence>
<name>A0A2A2JXN2_9BILA</name>
<proteinExistence type="predicted"/>
<protein>
    <submittedName>
        <fullName evidence="1">Uncharacterized protein</fullName>
    </submittedName>
</protein>
<organism evidence="1 2">
    <name type="scientific">Diploscapter pachys</name>
    <dbReference type="NCBI Taxonomy" id="2018661"/>
    <lineage>
        <taxon>Eukaryota</taxon>
        <taxon>Metazoa</taxon>
        <taxon>Ecdysozoa</taxon>
        <taxon>Nematoda</taxon>
        <taxon>Chromadorea</taxon>
        <taxon>Rhabditida</taxon>
        <taxon>Rhabditina</taxon>
        <taxon>Rhabditomorpha</taxon>
        <taxon>Rhabditoidea</taxon>
        <taxon>Rhabditidae</taxon>
        <taxon>Diploscapter</taxon>
    </lineage>
</organism>
<comment type="caution">
    <text evidence="1">The sequence shown here is derived from an EMBL/GenBank/DDBJ whole genome shotgun (WGS) entry which is preliminary data.</text>
</comment>